<dbReference type="PROSITE" id="PS00092">
    <property type="entry name" value="N6_MTASE"/>
    <property type="match status" value="1"/>
</dbReference>
<evidence type="ECO:0000313" key="8">
    <source>
        <dbReference type="EMBL" id="RKQ71817.1"/>
    </source>
</evidence>
<dbReference type="Gene3D" id="3.40.50.150">
    <property type="entry name" value="Vaccinia Virus protein VP39"/>
    <property type="match status" value="1"/>
</dbReference>
<dbReference type="CDD" id="cd02440">
    <property type="entry name" value="AdoMet_MTases"/>
    <property type="match status" value="1"/>
</dbReference>
<name>A0A420WLB9_9PROT</name>
<comment type="function">
    <text evidence="5">Methylates the class 1 translation termination release factors RF1/PrfA and RF2/PrfB on the glutamine residue of the universally conserved GGQ motif.</text>
</comment>
<accession>A0A420WLB9</accession>
<dbReference type="AlphaFoldDB" id="A0A420WLB9"/>
<dbReference type="SUPFAM" id="SSF53335">
    <property type="entry name" value="S-adenosyl-L-methionine-dependent methyltransferases"/>
    <property type="match status" value="1"/>
</dbReference>
<evidence type="ECO:0000259" key="7">
    <source>
        <dbReference type="Pfam" id="PF17827"/>
    </source>
</evidence>
<dbReference type="Gene3D" id="1.10.8.10">
    <property type="entry name" value="DNA helicase RuvA subunit, C-terminal domain"/>
    <property type="match status" value="1"/>
</dbReference>
<feature type="binding site" evidence="5">
    <location>
        <begin position="130"/>
        <end position="134"/>
    </location>
    <ligand>
        <name>S-adenosyl-L-methionine</name>
        <dbReference type="ChEBI" id="CHEBI:59789"/>
    </ligand>
</feature>
<dbReference type="InterPro" id="IPR050320">
    <property type="entry name" value="N5-glutamine_MTase"/>
</dbReference>
<evidence type="ECO:0000256" key="2">
    <source>
        <dbReference type="ARBA" id="ARBA00022679"/>
    </source>
</evidence>
<evidence type="ECO:0000256" key="5">
    <source>
        <dbReference type="HAMAP-Rule" id="MF_02126"/>
    </source>
</evidence>
<dbReference type="FunCoup" id="A0A420WLB9">
    <property type="interactions" value="442"/>
</dbReference>
<dbReference type="InterPro" id="IPR019874">
    <property type="entry name" value="RF_methyltr_PrmC"/>
</dbReference>
<dbReference type="NCBIfam" id="TIGR03534">
    <property type="entry name" value="RF_mod_PrmC"/>
    <property type="match status" value="1"/>
</dbReference>
<comment type="caution">
    <text evidence="8">The sequence shown here is derived from an EMBL/GenBank/DDBJ whole genome shotgun (WGS) entry which is preliminary data.</text>
</comment>
<dbReference type="GO" id="GO:0102559">
    <property type="term" value="F:peptide chain release factor N(5)-glutamine methyltransferase activity"/>
    <property type="evidence" value="ECO:0007669"/>
    <property type="project" value="UniProtKB-EC"/>
</dbReference>
<comment type="catalytic activity">
    <reaction evidence="4 5">
        <text>L-glutaminyl-[peptide chain release factor] + S-adenosyl-L-methionine = N(5)-methyl-L-glutaminyl-[peptide chain release factor] + S-adenosyl-L-homocysteine + H(+)</text>
        <dbReference type="Rhea" id="RHEA:42896"/>
        <dbReference type="Rhea" id="RHEA-COMP:10271"/>
        <dbReference type="Rhea" id="RHEA-COMP:10272"/>
        <dbReference type="ChEBI" id="CHEBI:15378"/>
        <dbReference type="ChEBI" id="CHEBI:30011"/>
        <dbReference type="ChEBI" id="CHEBI:57856"/>
        <dbReference type="ChEBI" id="CHEBI:59789"/>
        <dbReference type="ChEBI" id="CHEBI:61891"/>
        <dbReference type="EC" id="2.1.1.297"/>
    </reaction>
</comment>
<evidence type="ECO:0000256" key="4">
    <source>
        <dbReference type="ARBA" id="ARBA00048391"/>
    </source>
</evidence>
<dbReference type="HAMAP" id="MF_02126">
    <property type="entry name" value="RF_methyltr_PrmC"/>
    <property type="match status" value="1"/>
</dbReference>
<comment type="similarity">
    <text evidence="5">Belongs to the protein N5-glutamine methyltransferase family. PrmC subfamily.</text>
</comment>
<feature type="domain" description="Methyltransferase small" evidence="6">
    <location>
        <begin position="115"/>
        <end position="205"/>
    </location>
</feature>
<dbReference type="NCBIfam" id="TIGR00536">
    <property type="entry name" value="hemK_fam"/>
    <property type="match status" value="1"/>
</dbReference>
<dbReference type="InterPro" id="IPR007848">
    <property type="entry name" value="Small_mtfrase_dom"/>
</dbReference>
<dbReference type="GO" id="GO:0032259">
    <property type="term" value="P:methylation"/>
    <property type="evidence" value="ECO:0007669"/>
    <property type="project" value="UniProtKB-KW"/>
</dbReference>
<dbReference type="OrthoDB" id="9800643at2"/>
<protein>
    <recommendedName>
        <fullName evidence="5">Release factor glutamine methyltransferase</fullName>
        <shortName evidence="5">RF MTase</shortName>
        <ecNumber evidence="5">2.1.1.297</ecNumber>
    </recommendedName>
    <alternativeName>
        <fullName evidence="5">N5-glutamine methyltransferase PrmC</fullName>
    </alternativeName>
    <alternativeName>
        <fullName evidence="5">Protein-(glutamine-N5) MTase PrmC</fullName>
    </alternativeName>
    <alternativeName>
        <fullName evidence="5">Protein-glutamine N-methyltransferase PrmC</fullName>
    </alternativeName>
</protein>
<feature type="binding site" evidence="5">
    <location>
        <position position="196"/>
    </location>
    <ligand>
        <name>S-adenosyl-L-methionine</name>
        <dbReference type="ChEBI" id="CHEBI:59789"/>
    </ligand>
</feature>
<dbReference type="InterPro" id="IPR004556">
    <property type="entry name" value="HemK-like"/>
</dbReference>
<keyword evidence="3 5" id="KW-0949">S-adenosyl-L-methionine</keyword>
<dbReference type="InterPro" id="IPR029063">
    <property type="entry name" value="SAM-dependent_MTases_sf"/>
</dbReference>
<evidence type="ECO:0000313" key="9">
    <source>
        <dbReference type="Proteomes" id="UP000282211"/>
    </source>
</evidence>
<dbReference type="PANTHER" id="PTHR18895:SF74">
    <property type="entry name" value="MTRF1L RELEASE FACTOR GLUTAMINE METHYLTRANSFERASE"/>
    <property type="match status" value="1"/>
</dbReference>
<evidence type="ECO:0000256" key="1">
    <source>
        <dbReference type="ARBA" id="ARBA00022603"/>
    </source>
</evidence>
<feature type="binding site" evidence="5">
    <location>
        <position position="153"/>
    </location>
    <ligand>
        <name>S-adenosyl-L-methionine</name>
        <dbReference type="ChEBI" id="CHEBI:59789"/>
    </ligand>
</feature>
<reference evidence="8 9" key="1">
    <citation type="submission" date="2018-10" db="EMBL/GenBank/DDBJ databases">
        <title>Genomic Encyclopedia of Type Strains, Phase IV (KMG-IV): sequencing the most valuable type-strain genomes for metagenomic binning, comparative biology and taxonomic classification.</title>
        <authorList>
            <person name="Goeker M."/>
        </authorList>
    </citation>
    <scope>NUCLEOTIDE SEQUENCE [LARGE SCALE GENOMIC DNA]</scope>
    <source>
        <strain evidence="8 9">DSM 22008</strain>
    </source>
</reference>
<dbReference type="InterPro" id="IPR040758">
    <property type="entry name" value="PrmC_N"/>
</dbReference>
<keyword evidence="9" id="KW-1185">Reference proteome</keyword>
<dbReference type="EC" id="2.1.1.297" evidence="5"/>
<keyword evidence="2 5" id="KW-0808">Transferase</keyword>
<feature type="binding site" evidence="5">
    <location>
        <begin position="196"/>
        <end position="199"/>
    </location>
    <ligand>
        <name>substrate</name>
    </ligand>
</feature>
<dbReference type="InterPro" id="IPR002052">
    <property type="entry name" value="DNA_methylase_N6_adenine_CS"/>
</dbReference>
<gene>
    <name evidence="5" type="primary">prmC</name>
    <name evidence="8" type="ORF">DES40_1147</name>
</gene>
<dbReference type="InParanoid" id="A0A420WLB9"/>
<dbReference type="GO" id="GO:0003676">
    <property type="term" value="F:nucleic acid binding"/>
    <property type="evidence" value="ECO:0007669"/>
    <property type="project" value="InterPro"/>
</dbReference>
<dbReference type="Pfam" id="PF05175">
    <property type="entry name" value="MTS"/>
    <property type="match status" value="1"/>
</dbReference>
<feature type="binding site" evidence="5">
    <location>
        <position position="182"/>
    </location>
    <ligand>
        <name>S-adenosyl-L-methionine</name>
        <dbReference type="ChEBI" id="CHEBI:59789"/>
    </ligand>
</feature>
<dbReference type="EMBL" id="RBII01000001">
    <property type="protein sequence ID" value="RKQ71817.1"/>
    <property type="molecule type" value="Genomic_DNA"/>
</dbReference>
<evidence type="ECO:0000259" key="6">
    <source>
        <dbReference type="Pfam" id="PF05175"/>
    </source>
</evidence>
<sequence>MSTAPNTSQTYVVQSYKRQLTERFRKAGIVAAQEEALDLLMAVTGFSLTDIALRGKDELSEVAMMSLSRLAARRLGGEPLDMILGWREFYGRKFKVTKDVLSPRGDSETLILSCLSALEGKTSPSILDLGTGSGALALTLLAERPDAQALAVDLSDAALSVAKENAKALKVVDRCELIQSDWFENVTGQFDLIVSNPPYITNAAMEALETEVLNYDPDLALRGGEDGLEAYRKILSDYRPFLKIGGALWVEIGYDQGASISELFKQNGVVAPRVVKDLAGHDRCVGGEYQI</sequence>
<feature type="domain" description="Release factor glutamine methyltransferase N-terminal" evidence="7">
    <location>
        <begin position="18"/>
        <end position="85"/>
    </location>
</feature>
<dbReference type="PANTHER" id="PTHR18895">
    <property type="entry name" value="HEMK METHYLTRANSFERASE"/>
    <property type="match status" value="1"/>
</dbReference>
<dbReference type="RefSeq" id="WP_121099554.1">
    <property type="nucleotide sequence ID" value="NZ_RBII01000001.1"/>
</dbReference>
<evidence type="ECO:0000256" key="3">
    <source>
        <dbReference type="ARBA" id="ARBA00022691"/>
    </source>
</evidence>
<proteinExistence type="inferred from homology"/>
<dbReference type="Pfam" id="PF17827">
    <property type="entry name" value="PrmC_N"/>
    <property type="match status" value="1"/>
</dbReference>
<keyword evidence="1 5" id="KW-0489">Methyltransferase</keyword>
<organism evidence="8 9">
    <name type="scientific">Litorimonas taeanensis</name>
    <dbReference type="NCBI Taxonomy" id="568099"/>
    <lineage>
        <taxon>Bacteria</taxon>
        <taxon>Pseudomonadati</taxon>
        <taxon>Pseudomonadota</taxon>
        <taxon>Alphaproteobacteria</taxon>
        <taxon>Maricaulales</taxon>
        <taxon>Robiginitomaculaceae</taxon>
    </lineage>
</organism>
<dbReference type="Proteomes" id="UP000282211">
    <property type="component" value="Unassembled WGS sequence"/>
</dbReference>